<gene>
    <name evidence="2" type="ORF">MRBLWS13_001933</name>
</gene>
<dbReference type="InterPro" id="IPR024534">
    <property type="entry name" value="JetD_C"/>
</dbReference>
<evidence type="ECO:0000313" key="2">
    <source>
        <dbReference type="EMBL" id="WZO34280.1"/>
    </source>
</evidence>
<name>A0AAU6SBE6_9MICO</name>
<organism evidence="2">
    <name type="scientific">Microbacterium sp. LWS13-1.2</name>
    <dbReference type="NCBI Taxonomy" id="3135264"/>
    <lineage>
        <taxon>Bacteria</taxon>
        <taxon>Bacillati</taxon>
        <taxon>Actinomycetota</taxon>
        <taxon>Actinomycetes</taxon>
        <taxon>Micrococcales</taxon>
        <taxon>Microbacteriaceae</taxon>
        <taxon>Microbacterium</taxon>
    </lineage>
</organism>
<proteinExistence type="predicted"/>
<protein>
    <submittedName>
        <fullName evidence="2">DUF2220 domain-containing protein</fullName>
    </submittedName>
</protein>
<evidence type="ECO:0000259" key="1">
    <source>
        <dbReference type="Pfam" id="PF09983"/>
    </source>
</evidence>
<reference evidence="2" key="1">
    <citation type="submission" date="2024-04" db="EMBL/GenBank/DDBJ databases">
        <authorList>
            <person name="Roder T."/>
            <person name="Oberhansli S."/>
            <person name="Kreuzer M."/>
        </authorList>
    </citation>
    <scope>NUCLEOTIDE SEQUENCE</scope>
    <source>
        <strain evidence="2">LWS13-1.2</strain>
    </source>
</reference>
<dbReference type="EMBL" id="CP151632">
    <property type="protein sequence ID" value="WZO34280.1"/>
    <property type="molecule type" value="Genomic_DNA"/>
</dbReference>
<dbReference type="Pfam" id="PF09983">
    <property type="entry name" value="JetD_C"/>
    <property type="match status" value="1"/>
</dbReference>
<accession>A0AAU6SBE6</accession>
<dbReference type="AlphaFoldDB" id="A0AAU6SBE6"/>
<feature type="domain" description="Wadjet protein JetD C-terminal" evidence="1">
    <location>
        <begin position="1"/>
        <end position="56"/>
    </location>
</feature>
<sequence length="75" mass="8262">MDAETLFDHRDLWGLDPEPNVGVFELLTPGERATLQSLSAGGNIRLEQERIPWSYALAAGVFLSRPPKRWLGAGA</sequence>